<comment type="similarity">
    <text evidence="1">Belongs to the 'phage' integrase family.</text>
</comment>
<dbReference type="InterPro" id="IPR011010">
    <property type="entry name" value="DNA_brk_join_enz"/>
</dbReference>
<dbReference type="GO" id="GO:0006310">
    <property type="term" value="P:DNA recombination"/>
    <property type="evidence" value="ECO:0007669"/>
    <property type="project" value="UniProtKB-KW"/>
</dbReference>
<dbReference type="AlphaFoldDB" id="A0A2M9Q6W4"/>
<protein>
    <submittedName>
        <fullName evidence="5">Integrase</fullName>
    </submittedName>
</protein>
<accession>A0A2M9Q6W4</accession>
<keyword evidence="2" id="KW-0238">DNA-binding</keyword>
<name>A0A2M9Q6W4_9BACI</name>
<dbReference type="InterPro" id="IPR002104">
    <property type="entry name" value="Integrase_catalytic"/>
</dbReference>
<dbReference type="PANTHER" id="PTHR30349">
    <property type="entry name" value="PHAGE INTEGRASE-RELATED"/>
    <property type="match status" value="1"/>
</dbReference>
<dbReference type="EMBL" id="PHQY01000587">
    <property type="protein sequence ID" value="PJO43805.1"/>
    <property type="molecule type" value="Genomic_DNA"/>
</dbReference>
<sequence length="330" mass="38102">MSKKRSGLNVSTDLNGIFSVEDSRSPIVVNPKSALSIEKALEIIVKQMRASGLRERTIHDYETYVNDFVRKTDVEYLLAIDADAIYEWLGQMKVKDTTKRVRLKCFCAFLGKCFNNGWLNDMFWRNINIRVNEPIKLGATEDDVFNVLRQLDLSNFIELRDAAAILTMYQTGIRLATLSALEERHVDLENRLLRIDGALLKNRKVILLPFDMRLQKIFEVLFNQNMIIREEKGLENKFVFLTHQGKGIVNDESPKSNAIAKRLNYYKRKYGIENINPHALRRGFAKDIYKRSNGDLALVSKALGHSDFAVTARYLHLDPEEVADKLREFR</sequence>
<dbReference type="PANTHER" id="PTHR30349:SF41">
    <property type="entry name" value="INTEGRASE_RECOMBINASE PROTEIN MJ0367-RELATED"/>
    <property type="match status" value="1"/>
</dbReference>
<evidence type="ECO:0000313" key="5">
    <source>
        <dbReference type="EMBL" id="PJO43805.1"/>
    </source>
</evidence>
<evidence type="ECO:0000256" key="1">
    <source>
        <dbReference type="ARBA" id="ARBA00008857"/>
    </source>
</evidence>
<dbReference type="GO" id="GO:0015074">
    <property type="term" value="P:DNA integration"/>
    <property type="evidence" value="ECO:0007669"/>
    <property type="project" value="InterPro"/>
</dbReference>
<dbReference type="Pfam" id="PF00589">
    <property type="entry name" value="Phage_integrase"/>
    <property type="match status" value="1"/>
</dbReference>
<dbReference type="InterPro" id="IPR050090">
    <property type="entry name" value="Tyrosine_recombinase_XerCD"/>
</dbReference>
<proteinExistence type="inferred from homology"/>
<keyword evidence="3" id="KW-0233">DNA recombination</keyword>
<evidence type="ECO:0000256" key="3">
    <source>
        <dbReference type="ARBA" id="ARBA00023172"/>
    </source>
</evidence>
<evidence type="ECO:0000259" key="4">
    <source>
        <dbReference type="PROSITE" id="PS51898"/>
    </source>
</evidence>
<dbReference type="PROSITE" id="PS51898">
    <property type="entry name" value="TYR_RECOMBINASE"/>
    <property type="match status" value="1"/>
</dbReference>
<dbReference type="Proteomes" id="UP000232101">
    <property type="component" value="Unassembled WGS sequence"/>
</dbReference>
<dbReference type="RefSeq" id="WP_100542952.1">
    <property type="nucleotide sequence ID" value="NZ_PHQY01000587.1"/>
</dbReference>
<evidence type="ECO:0000256" key="2">
    <source>
        <dbReference type="ARBA" id="ARBA00023125"/>
    </source>
</evidence>
<evidence type="ECO:0000313" key="6">
    <source>
        <dbReference type="Proteomes" id="UP000232101"/>
    </source>
</evidence>
<feature type="domain" description="Tyr recombinase" evidence="4">
    <location>
        <begin position="134"/>
        <end position="327"/>
    </location>
</feature>
<gene>
    <name evidence="5" type="ORF">CWD94_10150</name>
</gene>
<dbReference type="SUPFAM" id="SSF56349">
    <property type="entry name" value="DNA breaking-rejoining enzymes"/>
    <property type="match status" value="1"/>
</dbReference>
<comment type="caution">
    <text evidence="5">The sequence shown here is derived from an EMBL/GenBank/DDBJ whole genome shotgun (WGS) entry which is preliminary data.</text>
</comment>
<dbReference type="GO" id="GO:0003677">
    <property type="term" value="F:DNA binding"/>
    <property type="evidence" value="ECO:0007669"/>
    <property type="project" value="UniProtKB-KW"/>
</dbReference>
<dbReference type="Gene3D" id="1.10.443.10">
    <property type="entry name" value="Intergrase catalytic core"/>
    <property type="match status" value="1"/>
</dbReference>
<dbReference type="InterPro" id="IPR013762">
    <property type="entry name" value="Integrase-like_cat_sf"/>
</dbReference>
<organism evidence="5 6">
    <name type="scientific">Lysinibacillus xylanilyticus</name>
    <dbReference type="NCBI Taxonomy" id="582475"/>
    <lineage>
        <taxon>Bacteria</taxon>
        <taxon>Bacillati</taxon>
        <taxon>Bacillota</taxon>
        <taxon>Bacilli</taxon>
        <taxon>Bacillales</taxon>
        <taxon>Bacillaceae</taxon>
        <taxon>Lysinibacillus</taxon>
    </lineage>
</organism>
<reference evidence="5 6" key="1">
    <citation type="submission" date="2017-11" db="EMBL/GenBank/DDBJ databases">
        <title>Bacterial isolate from king chilli rhizosphere.</title>
        <authorList>
            <person name="Takhelmayum P."/>
            <person name="Sarangthem I."/>
        </authorList>
    </citation>
    <scope>NUCLEOTIDE SEQUENCE [LARGE SCALE GENOMIC DNA]</scope>
    <source>
        <strain evidence="6">t26</strain>
    </source>
</reference>